<keyword evidence="5" id="KW-0227">DNA damage</keyword>
<evidence type="ECO:0000256" key="10">
    <source>
        <dbReference type="ARBA" id="ARBA00023014"/>
    </source>
</evidence>
<dbReference type="Gene3D" id="1.10.275.40">
    <property type="match status" value="1"/>
</dbReference>
<sequence>MGGSARLAMPCIPETRGSSTTMTIRFDPATRTLWLSIGDLVDTTAFPGSVHLTPLLRSRAAMGRATHTRHQAAQQADMPSYRAEVTIRQELHIDEYTVHLQGRIDGLYETDESLIVEEIKSLLVPPEQFATITLGHYTAYEQQLTLYVHLLQQEREGPVRGHLVLINLADNASKTLLIAPDATEGMPFIVQQVRRVLARYTARAARAARRRDSRTALRFPFQTQRPHQAAMMDQVRLAIRDQSCVLLSAPTGIGKTVASLYPAVEHALQDGLRVFFVTAKTTQQTLAVDTLQQLAQHGVEFTAVHLRAKEKSCLNEVYYCHENVCDFARDYAGKLERGHLIERLLELPVVGPTVSTEVGLRHRVCPFELSLDVAMEADVIVGDYNYVFDPASYLRRFFQDTSYNDCVLIIDEAHNLYARGRDYYSPVLRQRRVRQLLSHCADEPARLFRDFEHFFADLDDLFPQLYEDAPARPQPGAQTLVTPPWDYIAELRGRLETLIAEYVIYRRRNGPVPGGDPLQDFYYNWQRLCDVLALGGDEFSYIYQHSADDAIFKVLCKDASRFLRERLEGFHSVIAMSATLTPFAFYQDVLGFPPERTFTAEFPSPFPAENRKVVVVSDISTAYRERERDAPRTAQIIDAIMAQHPGNYAVFFPSFAYMRLIRSWLQYPAYRLIEQTETMSEADRAAVIERLQQHRLEPTVLLAVQGGIFAEGVDYPGDMLIGVIIVGPGLPRMDFEQELLRTYYEEKYTSGFAYAYLYPGMNRVVQSAGRVIRSETDVGIIALLDKRFTYHNYTSLFPSHWYNRHPRELVTRDYQQALSRFWDGHEKGTTGAEKQVETNRLR</sequence>
<protein>
    <recommendedName>
        <fullName evidence="15">DNA 5'-3' helicase</fullName>
        <ecNumber evidence="15">5.6.2.3</ecNumber>
    </recommendedName>
</protein>
<evidence type="ECO:0000256" key="5">
    <source>
        <dbReference type="ARBA" id="ARBA00022763"/>
    </source>
</evidence>
<dbReference type="Pfam" id="PF12705">
    <property type="entry name" value="PDDEXK_1"/>
    <property type="match status" value="1"/>
</dbReference>
<dbReference type="InterPro" id="IPR014001">
    <property type="entry name" value="Helicase_ATP-bd"/>
</dbReference>
<dbReference type="InterPro" id="IPR011545">
    <property type="entry name" value="DEAD/DEAH_box_helicase_dom"/>
</dbReference>
<reference evidence="18" key="1">
    <citation type="submission" date="2019-03" db="EMBL/GenBank/DDBJ databases">
        <title>Lake Tanganyika Metagenome-Assembled Genomes (MAGs).</title>
        <authorList>
            <person name="Tran P."/>
        </authorList>
    </citation>
    <scope>NUCLEOTIDE SEQUENCE</scope>
    <source>
        <strain evidence="18">K_DeepCast_65m_m2_066</strain>
    </source>
</reference>
<dbReference type="Pfam" id="PF00270">
    <property type="entry name" value="DEAD"/>
    <property type="match status" value="1"/>
</dbReference>
<dbReference type="SMART" id="SM00491">
    <property type="entry name" value="HELICc2"/>
    <property type="match status" value="1"/>
</dbReference>
<dbReference type="GO" id="GO:0005524">
    <property type="term" value="F:ATP binding"/>
    <property type="evidence" value="ECO:0007669"/>
    <property type="project" value="UniProtKB-KW"/>
</dbReference>
<keyword evidence="12" id="KW-0234">DNA repair</keyword>
<organism evidence="18 19">
    <name type="scientific">Tectimicrobiota bacterium</name>
    <dbReference type="NCBI Taxonomy" id="2528274"/>
    <lineage>
        <taxon>Bacteria</taxon>
        <taxon>Pseudomonadati</taxon>
        <taxon>Nitrospinota/Tectimicrobiota group</taxon>
        <taxon>Candidatus Tectimicrobiota</taxon>
    </lineage>
</organism>
<keyword evidence="6" id="KW-0378">Hydrolase</keyword>
<evidence type="ECO:0000313" key="19">
    <source>
        <dbReference type="Proteomes" id="UP000712673"/>
    </source>
</evidence>
<dbReference type="PANTHER" id="PTHR11472">
    <property type="entry name" value="DNA REPAIR DEAD HELICASE RAD3/XP-D SUBFAMILY MEMBER"/>
    <property type="match status" value="1"/>
</dbReference>
<dbReference type="InterPro" id="IPR010614">
    <property type="entry name" value="RAD3-like_helicase_DEAD"/>
</dbReference>
<dbReference type="Gene3D" id="3.40.50.300">
    <property type="entry name" value="P-loop containing nucleotide triphosphate hydrolases"/>
    <property type="match status" value="2"/>
</dbReference>
<dbReference type="GO" id="GO:0051539">
    <property type="term" value="F:4 iron, 4 sulfur cluster binding"/>
    <property type="evidence" value="ECO:0007669"/>
    <property type="project" value="UniProtKB-KW"/>
</dbReference>
<dbReference type="InterPro" id="IPR014013">
    <property type="entry name" value="Helic_SF1/SF2_ATP-bd_DinG/Rad3"/>
</dbReference>
<dbReference type="EMBL" id="VGLS01000037">
    <property type="protein sequence ID" value="MBM3222622.1"/>
    <property type="molecule type" value="Genomic_DNA"/>
</dbReference>
<dbReference type="Proteomes" id="UP000712673">
    <property type="component" value="Unassembled WGS sequence"/>
</dbReference>
<name>A0A937VZL5_UNCTE</name>
<proteinExistence type="inferred from homology"/>
<keyword evidence="11" id="KW-0238">DNA-binding</keyword>
<dbReference type="Gene3D" id="1.10.30.20">
    <property type="entry name" value="Bacterial XPD DNA helicase, FeS cluster domain"/>
    <property type="match status" value="1"/>
</dbReference>
<dbReference type="PANTHER" id="PTHR11472:SF34">
    <property type="entry name" value="REGULATOR OF TELOMERE ELONGATION HELICASE 1"/>
    <property type="match status" value="1"/>
</dbReference>
<feature type="domain" description="Helicase ATP-binding" evidence="17">
    <location>
        <begin position="214"/>
        <end position="459"/>
    </location>
</feature>
<comment type="catalytic activity">
    <reaction evidence="16">
        <text>ATP + H2O = ADP + phosphate + H(+)</text>
        <dbReference type="Rhea" id="RHEA:13065"/>
        <dbReference type="ChEBI" id="CHEBI:15377"/>
        <dbReference type="ChEBI" id="CHEBI:15378"/>
        <dbReference type="ChEBI" id="CHEBI:30616"/>
        <dbReference type="ChEBI" id="CHEBI:43474"/>
        <dbReference type="ChEBI" id="CHEBI:456216"/>
        <dbReference type="EC" id="5.6.2.3"/>
    </reaction>
</comment>
<evidence type="ECO:0000256" key="12">
    <source>
        <dbReference type="ARBA" id="ARBA00023204"/>
    </source>
</evidence>
<dbReference type="GO" id="GO:0016818">
    <property type="term" value="F:hydrolase activity, acting on acid anhydrides, in phosphorus-containing anhydrides"/>
    <property type="evidence" value="ECO:0007669"/>
    <property type="project" value="InterPro"/>
</dbReference>
<evidence type="ECO:0000256" key="2">
    <source>
        <dbReference type="ARBA" id="ARBA00022485"/>
    </source>
</evidence>
<evidence type="ECO:0000256" key="16">
    <source>
        <dbReference type="ARBA" id="ARBA00048954"/>
    </source>
</evidence>
<dbReference type="SMART" id="SM00488">
    <property type="entry name" value="DEXDc2"/>
    <property type="match status" value="1"/>
</dbReference>
<dbReference type="SUPFAM" id="SSF52540">
    <property type="entry name" value="P-loop containing nucleoside triphosphate hydrolases"/>
    <property type="match status" value="1"/>
</dbReference>
<keyword evidence="13" id="KW-0413">Isomerase</keyword>
<dbReference type="InterPro" id="IPR045028">
    <property type="entry name" value="DinG/Rad3-like"/>
</dbReference>
<evidence type="ECO:0000256" key="4">
    <source>
        <dbReference type="ARBA" id="ARBA00022741"/>
    </source>
</evidence>
<evidence type="ECO:0000256" key="15">
    <source>
        <dbReference type="ARBA" id="ARBA00044969"/>
    </source>
</evidence>
<dbReference type="InterPro" id="IPR011604">
    <property type="entry name" value="PDDEXK-like_dom_sf"/>
</dbReference>
<dbReference type="EC" id="5.6.2.3" evidence="15"/>
<evidence type="ECO:0000256" key="8">
    <source>
        <dbReference type="ARBA" id="ARBA00022840"/>
    </source>
</evidence>
<dbReference type="GO" id="GO:0043139">
    <property type="term" value="F:5'-3' DNA helicase activity"/>
    <property type="evidence" value="ECO:0007669"/>
    <property type="project" value="UniProtKB-EC"/>
</dbReference>
<evidence type="ECO:0000313" key="18">
    <source>
        <dbReference type="EMBL" id="MBM3222622.1"/>
    </source>
</evidence>
<keyword evidence="9" id="KW-0408">Iron</keyword>
<dbReference type="GO" id="GO:0003677">
    <property type="term" value="F:DNA binding"/>
    <property type="evidence" value="ECO:0007669"/>
    <property type="project" value="UniProtKB-KW"/>
</dbReference>
<keyword evidence="3" id="KW-0479">Metal-binding</keyword>
<gene>
    <name evidence="18" type="ORF">FJZ47_02290</name>
</gene>
<dbReference type="AlphaFoldDB" id="A0A937VZL5"/>
<evidence type="ECO:0000256" key="13">
    <source>
        <dbReference type="ARBA" id="ARBA00023235"/>
    </source>
</evidence>
<evidence type="ECO:0000256" key="3">
    <source>
        <dbReference type="ARBA" id="ARBA00022723"/>
    </source>
</evidence>
<dbReference type="InterPro" id="IPR006554">
    <property type="entry name" value="Helicase-like_DEXD_c2"/>
</dbReference>
<keyword evidence="10" id="KW-0411">Iron-sulfur</keyword>
<evidence type="ECO:0000256" key="14">
    <source>
        <dbReference type="ARBA" id="ARBA00038058"/>
    </source>
</evidence>
<evidence type="ECO:0000256" key="7">
    <source>
        <dbReference type="ARBA" id="ARBA00022806"/>
    </source>
</evidence>
<dbReference type="InterPro" id="IPR042493">
    <property type="entry name" value="XPD_DNA_FeS"/>
</dbReference>
<keyword evidence="2" id="KW-0004">4Fe-4S</keyword>
<accession>A0A937VZL5</accession>
<dbReference type="Gene3D" id="3.90.320.10">
    <property type="match status" value="1"/>
</dbReference>
<dbReference type="PROSITE" id="PS51193">
    <property type="entry name" value="HELICASE_ATP_BIND_2"/>
    <property type="match status" value="1"/>
</dbReference>
<dbReference type="SMART" id="SM00487">
    <property type="entry name" value="DEXDc"/>
    <property type="match status" value="1"/>
</dbReference>
<dbReference type="InterPro" id="IPR006555">
    <property type="entry name" value="ATP-dep_Helicase_C"/>
</dbReference>
<evidence type="ECO:0000256" key="9">
    <source>
        <dbReference type="ARBA" id="ARBA00023004"/>
    </source>
</evidence>
<evidence type="ECO:0000256" key="1">
    <source>
        <dbReference type="ARBA" id="ARBA00001966"/>
    </source>
</evidence>
<comment type="cofactor">
    <cofactor evidence="1">
        <name>[4Fe-4S] cluster</name>
        <dbReference type="ChEBI" id="CHEBI:49883"/>
    </cofactor>
</comment>
<dbReference type="Pfam" id="PF13307">
    <property type="entry name" value="Helicase_C_2"/>
    <property type="match status" value="1"/>
</dbReference>
<dbReference type="Pfam" id="PF06733">
    <property type="entry name" value="DEAD_2"/>
    <property type="match status" value="1"/>
</dbReference>
<evidence type="ECO:0000259" key="17">
    <source>
        <dbReference type="PROSITE" id="PS51193"/>
    </source>
</evidence>
<dbReference type="GO" id="GO:0006281">
    <property type="term" value="P:DNA repair"/>
    <property type="evidence" value="ECO:0007669"/>
    <property type="project" value="UniProtKB-KW"/>
</dbReference>
<dbReference type="GO" id="GO:0046872">
    <property type="term" value="F:metal ion binding"/>
    <property type="evidence" value="ECO:0007669"/>
    <property type="project" value="UniProtKB-KW"/>
</dbReference>
<keyword evidence="8" id="KW-0067">ATP-binding</keyword>
<evidence type="ECO:0000256" key="11">
    <source>
        <dbReference type="ARBA" id="ARBA00023125"/>
    </source>
</evidence>
<dbReference type="InterPro" id="IPR038726">
    <property type="entry name" value="PDDEXK_AddAB-type"/>
</dbReference>
<comment type="caution">
    <text evidence="18">The sequence shown here is derived from an EMBL/GenBank/DDBJ whole genome shotgun (WGS) entry which is preliminary data.</text>
</comment>
<evidence type="ECO:0000256" key="6">
    <source>
        <dbReference type="ARBA" id="ARBA00022801"/>
    </source>
</evidence>
<dbReference type="InterPro" id="IPR027417">
    <property type="entry name" value="P-loop_NTPase"/>
</dbReference>
<keyword evidence="7 18" id="KW-0347">Helicase</keyword>
<keyword evidence="4" id="KW-0547">Nucleotide-binding</keyword>
<comment type="similarity">
    <text evidence="14">Belongs to the helicase family. DinG subfamily.</text>
</comment>